<name>A0A9W8API4_9FUNG</name>
<gene>
    <name evidence="2" type="primary">LEO1</name>
    <name evidence="2" type="ORF">IWQ62_005660</name>
</gene>
<feature type="region of interest" description="Disordered" evidence="1">
    <location>
        <begin position="361"/>
        <end position="385"/>
    </location>
</feature>
<dbReference type="GO" id="GO:0006368">
    <property type="term" value="P:transcription elongation by RNA polymerase II"/>
    <property type="evidence" value="ECO:0007669"/>
    <property type="project" value="InterPro"/>
</dbReference>
<sequence length="511" mass="56999">MSSPASSPGSVPHHASTLDDLFGSDVDDGVAPSTGAIPPATPPMVSATADEPHDGGDSDSDEFDLGTTASRAGNPPEQTVGDGLDNVQDLDDLFGDEPEDGDNRQPSRSPRSPMHDDREKVGEEIGNDDEDMEGLFGGDAFDEASDQDTKLPPWEATITDKPLGFRDGSEHYIAKIPAFLHVEPEEFSPDTYQEEASDPTSNLTDLSSLKLKVQNTIRWRQAEGQGLESNARFVRWSDGTMSLVVGNEYFDAVLKPTNPQQHILTTHHPDANLLQGCCTVSQSVTFRPSSTASLTHKNFTMSIADRHRKTTKAKLYHTTYDPEKAKREMEIRENERLKAQKRLEASRQRKAMRLSSNLTEAALEAEEESDRGYGGNYGRSAPRGSYLRRDFRDEGAEEEYDDDFVVADEEEEFAEGYESEDNTWERKREREPQDDDSDAERERRILEAKRRGMESYREESKDRVSRDKSVPAGGPILSDEELADDSRDAAGSQRRSVKRRAVVWSDEEEGE</sequence>
<feature type="compositionally biased region" description="Acidic residues" evidence="1">
    <location>
        <begin position="88"/>
        <end position="100"/>
    </location>
</feature>
<comment type="caution">
    <text evidence="2">The sequence shown here is derived from an EMBL/GenBank/DDBJ whole genome shotgun (WGS) entry which is preliminary data.</text>
</comment>
<feature type="region of interest" description="Disordered" evidence="1">
    <location>
        <begin position="1"/>
        <end position="154"/>
    </location>
</feature>
<dbReference type="EMBL" id="JANBPY010002475">
    <property type="protein sequence ID" value="KAJ1954837.1"/>
    <property type="molecule type" value="Genomic_DNA"/>
</dbReference>
<protein>
    <submittedName>
        <fullName evidence="2">Paf1 complex component</fullName>
    </submittedName>
</protein>
<dbReference type="Pfam" id="PF04004">
    <property type="entry name" value="Leo1"/>
    <property type="match status" value="1"/>
</dbReference>
<evidence type="ECO:0000313" key="3">
    <source>
        <dbReference type="Proteomes" id="UP001150925"/>
    </source>
</evidence>
<dbReference type="GO" id="GO:0032968">
    <property type="term" value="P:positive regulation of transcription elongation by RNA polymerase II"/>
    <property type="evidence" value="ECO:0007669"/>
    <property type="project" value="TreeGrafter"/>
</dbReference>
<dbReference type="OrthoDB" id="20844at2759"/>
<dbReference type="GO" id="GO:1990269">
    <property type="term" value="F:RNA polymerase II C-terminal domain phosphoserine binding"/>
    <property type="evidence" value="ECO:0007669"/>
    <property type="project" value="TreeGrafter"/>
</dbReference>
<evidence type="ECO:0000256" key="1">
    <source>
        <dbReference type="SAM" id="MobiDB-lite"/>
    </source>
</evidence>
<dbReference type="Proteomes" id="UP001150925">
    <property type="component" value="Unassembled WGS sequence"/>
</dbReference>
<dbReference type="InterPro" id="IPR007149">
    <property type="entry name" value="Leo1"/>
</dbReference>
<feature type="compositionally biased region" description="Acidic residues" evidence="1">
    <location>
        <begin position="397"/>
        <end position="422"/>
    </location>
</feature>
<feature type="compositionally biased region" description="Basic and acidic residues" evidence="1">
    <location>
        <begin position="440"/>
        <end position="469"/>
    </location>
</feature>
<feature type="region of interest" description="Disordered" evidence="1">
    <location>
        <begin position="397"/>
        <end position="511"/>
    </location>
</feature>
<accession>A0A9W8API4</accession>
<dbReference type="PANTHER" id="PTHR23146">
    <property type="entry name" value="LEO1 PROTEIN"/>
    <property type="match status" value="1"/>
</dbReference>
<keyword evidence="3" id="KW-1185">Reference proteome</keyword>
<evidence type="ECO:0000313" key="2">
    <source>
        <dbReference type="EMBL" id="KAJ1954837.1"/>
    </source>
</evidence>
<dbReference type="PANTHER" id="PTHR23146:SF0">
    <property type="entry name" value="RNA POLYMERASE-ASSOCIATED PROTEIN LEO1"/>
    <property type="match status" value="1"/>
</dbReference>
<dbReference type="GO" id="GO:0016593">
    <property type="term" value="C:Cdc73/Paf1 complex"/>
    <property type="evidence" value="ECO:0007669"/>
    <property type="project" value="InterPro"/>
</dbReference>
<dbReference type="AlphaFoldDB" id="A0A9W8API4"/>
<reference evidence="2" key="1">
    <citation type="submission" date="2022-07" db="EMBL/GenBank/DDBJ databases">
        <title>Phylogenomic reconstructions and comparative analyses of Kickxellomycotina fungi.</title>
        <authorList>
            <person name="Reynolds N.K."/>
            <person name="Stajich J.E."/>
            <person name="Barry K."/>
            <person name="Grigoriev I.V."/>
            <person name="Crous P."/>
            <person name="Smith M.E."/>
        </authorList>
    </citation>
    <scope>NUCLEOTIDE SEQUENCE</scope>
    <source>
        <strain evidence="2">RSA 1196</strain>
    </source>
</reference>
<organism evidence="2 3">
    <name type="scientific">Dispira parvispora</name>
    <dbReference type="NCBI Taxonomy" id="1520584"/>
    <lineage>
        <taxon>Eukaryota</taxon>
        <taxon>Fungi</taxon>
        <taxon>Fungi incertae sedis</taxon>
        <taxon>Zoopagomycota</taxon>
        <taxon>Kickxellomycotina</taxon>
        <taxon>Dimargaritomycetes</taxon>
        <taxon>Dimargaritales</taxon>
        <taxon>Dimargaritaceae</taxon>
        <taxon>Dispira</taxon>
    </lineage>
</organism>
<proteinExistence type="predicted"/>
<feature type="compositionally biased region" description="Basic and acidic residues" evidence="1">
    <location>
        <begin position="113"/>
        <end position="123"/>
    </location>
</feature>